<proteinExistence type="predicted"/>
<evidence type="ECO:0000313" key="3">
    <source>
        <dbReference type="Proteomes" id="UP000774326"/>
    </source>
</evidence>
<reference evidence="2" key="1">
    <citation type="journal article" date="2021" name="Open Biol.">
        <title>Shared evolutionary footprints suggest mitochondrial oxidative damage underlies multiple complex I losses in fungi.</title>
        <authorList>
            <person name="Schikora-Tamarit M.A."/>
            <person name="Marcet-Houben M."/>
            <person name="Nosek J."/>
            <person name="Gabaldon T."/>
        </authorList>
    </citation>
    <scope>NUCLEOTIDE SEQUENCE</scope>
    <source>
        <strain evidence="2">CBS2887</strain>
    </source>
</reference>
<accession>A0A9P8Q4Q3</accession>
<gene>
    <name evidence="2" type="ORF">WICPIJ_005976</name>
</gene>
<name>A0A9P8Q4Q3_WICPI</name>
<sequence>MPEIGDTPSGIFKESKSGRNTARASDWWSLPNLTTEVTKAVLEGPNAFKNNLPSNLPNIPYFSPNWKEVHPFILVTGTSYSILVFDLNLSNARALIVP</sequence>
<evidence type="ECO:0000313" key="2">
    <source>
        <dbReference type="EMBL" id="KAH3683067.1"/>
    </source>
</evidence>
<comment type="caution">
    <text evidence="2">The sequence shown here is derived from an EMBL/GenBank/DDBJ whole genome shotgun (WGS) entry which is preliminary data.</text>
</comment>
<dbReference type="EMBL" id="JAEUBG010003245">
    <property type="protein sequence ID" value="KAH3683067.1"/>
    <property type="molecule type" value="Genomic_DNA"/>
</dbReference>
<organism evidence="2 3">
    <name type="scientific">Wickerhamomyces pijperi</name>
    <name type="common">Yeast</name>
    <name type="synonym">Pichia pijperi</name>
    <dbReference type="NCBI Taxonomy" id="599730"/>
    <lineage>
        <taxon>Eukaryota</taxon>
        <taxon>Fungi</taxon>
        <taxon>Dikarya</taxon>
        <taxon>Ascomycota</taxon>
        <taxon>Saccharomycotina</taxon>
        <taxon>Saccharomycetes</taxon>
        <taxon>Phaffomycetales</taxon>
        <taxon>Wickerhamomycetaceae</taxon>
        <taxon>Wickerhamomyces</taxon>
    </lineage>
</organism>
<dbReference type="Proteomes" id="UP000774326">
    <property type="component" value="Unassembled WGS sequence"/>
</dbReference>
<reference evidence="2" key="2">
    <citation type="submission" date="2021-01" db="EMBL/GenBank/DDBJ databases">
        <authorList>
            <person name="Schikora-Tamarit M.A."/>
        </authorList>
    </citation>
    <scope>NUCLEOTIDE SEQUENCE</scope>
    <source>
        <strain evidence="2">CBS2887</strain>
    </source>
</reference>
<protein>
    <submittedName>
        <fullName evidence="2">Uncharacterized protein</fullName>
    </submittedName>
</protein>
<evidence type="ECO:0000256" key="1">
    <source>
        <dbReference type="SAM" id="MobiDB-lite"/>
    </source>
</evidence>
<keyword evidence="3" id="KW-1185">Reference proteome</keyword>
<feature type="region of interest" description="Disordered" evidence="1">
    <location>
        <begin position="1"/>
        <end position="23"/>
    </location>
</feature>
<dbReference type="AlphaFoldDB" id="A0A9P8Q4Q3"/>